<sequence>MGTRTTPPPAFRQILRRDSIFEERVDDAYKSRHKLPEPTVCPQCKAVFHDGRWEWRQVPTGAHQEKCPACHRIHDQYPAGFVTLQGEFFAAHREEILHVVQNVEKRERAEHPLQRIMAIEEKDGETLITTTDIHLARGLGDAIHDAYQGDLEFHYNQGENLLRVHWMR</sequence>
<dbReference type="OrthoDB" id="9785278at2"/>
<dbReference type="RefSeq" id="WP_090826934.1">
    <property type="nucleotide sequence ID" value="NZ_FOBH01000002.1"/>
</dbReference>
<evidence type="ECO:0000313" key="1">
    <source>
        <dbReference type="EMBL" id="SEK56186.1"/>
    </source>
</evidence>
<dbReference type="InterPro" id="IPR047706">
    <property type="entry name" value="BCAM0308-like"/>
</dbReference>
<dbReference type="NCBIfam" id="NF040826">
    <property type="entry name" value="lxa_BCAM0308"/>
    <property type="match status" value="1"/>
</dbReference>
<dbReference type="STRING" id="1233.SAMN05216387_10224"/>
<proteinExistence type="predicted"/>
<keyword evidence="2" id="KW-1185">Reference proteome</keyword>
<gene>
    <name evidence="1" type="ORF">SAMN05216387_10224</name>
</gene>
<evidence type="ECO:0008006" key="3">
    <source>
        <dbReference type="Google" id="ProtNLM"/>
    </source>
</evidence>
<reference evidence="1 2" key="1">
    <citation type="submission" date="2016-10" db="EMBL/GenBank/DDBJ databases">
        <authorList>
            <person name="de Groot N.N."/>
        </authorList>
    </citation>
    <scope>NUCLEOTIDE SEQUENCE [LARGE SCALE GENOMIC DNA]</scope>
    <source>
        <strain evidence="1 2">Nv1</strain>
    </source>
</reference>
<accession>A0A1H7I0W7</accession>
<dbReference type="Proteomes" id="UP000198620">
    <property type="component" value="Unassembled WGS sequence"/>
</dbReference>
<dbReference type="AlphaFoldDB" id="A0A1H7I0W7"/>
<dbReference type="EMBL" id="FOBH01000002">
    <property type="protein sequence ID" value="SEK56186.1"/>
    <property type="molecule type" value="Genomic_DNA"/>
</dbReference>
<evidence type="ECO:0000313" key="2">
    <source>
        <dbReference type="Proteomes" id="UP000198620"/>
    </source>
</evidence>
<organism evidence="1 2">
    <name type="scientific">Nitrosovibrio tenuis</name>
    <dbReference type="NCBI Taxonomy" id="1233"/>
    <lineage>
        <taxon>Bacteria</taxon>
        <taxon>Pseudomonadati</taxon>
        <taxon>Pseudomonadota</taxon>
        <taxon>Betaproteobacteria</taxon>
        <taxon>Nitrosomonadales</taxon>
        <taxon>Nitrosomonadaceae</taxon>
        <taxon>Nitrosovibrio</taxon>
    </lineage>
</organism>
<name>A0A1H7I0W7_9PROT</name>
<protein>
    <recommendedName>
        <fullName evidence="3">ATPase</fullName>
    </recommendedName>
</protein>